<evidence type="ECO:0000313" key="2">
    <source>
        <dbReference type="Proteomes" id="UP000534388"/>
    </source>
</evidence>
<dbReference type="Proteomes" id="UP000534388">
    <property type="component" value="Unassembled WGS sequence"/>
</dbReference>
<dbReference type="SUPFAM" id="SSF56059">
    <property type="entry name" value="Glutathione synthetase ATP-binding domain-like"/>
    <property type="match status" value="1"/>
</dbReference>
<proteinExistence type="predicted"/>
<name>A0A7W2EX25_9BURK</name>
<organism evidence="1 2">
    <name type="scientific">Rugamonas brunnea</name>
    <dbReference type="NCBI Taxonomy" id="2758569"/>
    <lineage>
        <taxon>Bacteria</taxon>
        <taxon>Pseudomonadati</taxon>
        <taxon>Pseudomonadota</taxon>
        <taxon>Betaproteobacteria</taxon>
        <taxon>Burkholderiales</taxon>
        <taxon>Oxalobacteraceae</taxon>
        <taxon>Telluria group</taxon>
        <taxon>Rugamonas</taxon>
    </lineage>
</organism>
<dbReference type="EMBL" id="JACEZT010000027">
    <property type="protein sequence ID" value="MBA5640178.1"/>
    <property type="molecule type" value="Genomic_DNA"/>
</dbReference>
<protein>
    <recommendedName>
        <fullName evidence="3">Circularly permuted type 2 ATP-grasp protein</fullName>
    </recommendedName>
</protein>
<reference evidence="1 2" key="1">
    <citation type="submission" date="2020-07" db="EMBL/GenBank/DDBJ databases">
        <title>Novel species isolated from subtropical streams in China.</title>
        <authorList>
            <person name="Lu H."/>
        </authorList>
    </citation>
    <scope>NUCLEOTIDE SEQUENCE [LARGE SCALE GENOMIC DNA]</scope>
    <source>
        <strain evidence="1 2">LX20W</strain>
    </source>
</reference>
<sequence>MNDLTCHMAPVALRNSACFCVSLDEEALRQALQTQLDQPDIYALVRERCPYLFAARPVFMSTARLMRMEELVQTIESVVALPAYRERVLAYAPEIAHHDTGARGVFMGYDFHADEQQFGLIEINTNAGGAMLNAVLARAQRACCAEAEFLVPPVATAGAFEREMIAMFRREWALAGHQRPLRSIAIVDDAPEQQYLYPEFLLFQQLFERHDLRAVIAAPEQFKLEGGTLWHDGQPIDLVYNRLTDFALAAPASAVLRDAWLARAAVLTPHPRAHALYADKRNLALLSDEDELQQLGVPPSQRAILLAGIPRTELVQPEHAERLWKDRRGLFFKPYGGYGGKAAYRGDKLTQRVWQEILAGGYVAQALVAPGERTISSEDPPQKLKFDVRNYAYDGAVQWVAARLYQGQTTNFRTPGGGFAPVYENVLSPA</sequence>
<keyword evidence="2" id="KW-1185">Reference proteome</keyword>
<dbReference type="RefSeq" id="WP_182167362.1">
    <property type="nucleotide sequence ID" value="NZ_JACEZT010000027.1"/>
</dbReference>
<gene>
    <name evidence="1" type="ORF">H3H37_24240</name>
</gene>
<evidence type="ECO:0000313" key="1">
    <source>
        <dbReference type="EMBL" id="MBA5640178.1"/>
    </source>
</evidence>
<dbReference type="AlphaFoldDB" id="A0A7W2EX25"/>
<comment type="caution">
    <text evidence="1">The sequence shown here is derived from an EMBL/GenBank/DDBJ whole genome shotgun (WGS) entry which is preliminary data.</text>
</comment>
<evidence type="ECO:0008006" key="3">
    <source>
        <dbReference type="Google" id="ProtNLM"/>
    </source>
</evidence>
<accession>A0A7W2EX25</accession>